<keyword evidence="5 10" id="KW-0819">tRNA processing</keyword>
<evidence type="ECO:0000256" key="13">
    <source>
        <dbReference type="RuleBase" id="RU003785"/>
    </source>
</evidence>
<name>A0A7H0VFJ6_9FLAO</name>
<keyword evidence="6 10" id="KW-0547">Nucleotide-binding</keyword>
<feature type="site" description="Interaction with substrate tRNA" evidence="10">
    <location>
        <position position="119"/>
    </location>
</feature>
<evidence type="ECO:0000256" key="9">
    <source>
        <dbReference type="ARBA" id="ARBA00049563"/>
    </source>
</evidence>
<dbReference type="KEGG" id="chyd:H4K34_01230"/>
<evidence type="ECO:0000256" key="8">
    <source>
        <dbReference type="ARBA" id="ARBA00022842"/>
    </source>
</evidence>
<keyword evidence="4 10" id="KW-0808">Transferase</keyword>
<dbReference type="AlphaFoldDB" id="A0A7H0VFJ6"/>
<evidence type="ECO:0000256" key="4">
    <source>
        <dbReference type="ARBA" id="ARBA00022679"/>
    </source>
</evidence>
<feature type="binding site" evidence="10">
    <location>
        <begin position="28"/>
        <end position="35"/>
    </location>
    <ligand>
        <name>ATP</name>
        <dbReference type="ChEBI" id="CHEBI:30616"/>
    </ligand>
</feature>
<dbReference type="InterPro" id="IPR027417">
    <property type="entry name" value="P-loop_NTPase"/>
</dbReference>
<evidence type="ECO:0000256" key="11">
    <source>
        <dbReference type="RuleBase" id="RU003783"/>
    </source>
</evidence>
<feature type="region of interest" description="Interaction with substrate tRNA" evidence="10">
    <location>
        <begin position="53"/>
        <end position="56"/>
    </location>
</feature>
<evidence type="ECO:0000256" key="2">
    <source>
        <dbReference type="ARBA" id="ARBA00003213"/>
    </source>
</evidence>
<comment type="cofactor">
    <cofactor evidence="1 10">
        <name>Mg(2+)</name>
        <dbReference type="ChEBI" id="CHEBI:18420"/>
    </cofactor>
</comment>
<evidence type="ECO:0000256" key="12">
    <source>
        <dbReference type="RuleBase" id="RU003784"/>
    </source>
</evidence>
<keyword evidence="15" id="KW-1185">Reference proteome</keyword>
<evidence type="ECO:0000313" key="15">
    <source>
        <dbReference type="Proteomes" id="UP000516305"/>
    </source>
</evidence>
<dbReference type="Proteomes" id="UP000516305">
    <property type="component" value="Chromosome"/>
</dbReference>
<evidence type="ECO:0000256" key="7">
    <source>
        <dbReference type="ARBA" id="ARBA00022840"/>
    </source>
</evidence>
<dbReference type="EC" id="2.5.1.75" evidence="10"/>
<evidence type="ECO:0000256" key="3">
    <source>
        <dbReference type="ARBA" id="ARBA00005842"/>
    </source>
</evidence>
<sequence>MQRASLCKPNTVSTVAQNFKKSIWCIAGPTAVGKTSVAINLAEALGTEILSFDSRQFYREIPIGTAAPNEEEQKRVKHHFILDRSVKDEFNAAAFAEDAAIRIAELHQKYDTLILVGGSGLYLKALIEGFDEMPEVAAGIREELQLELETKGLECLQHELRSSDPDYYAQMDIQNPQRLIRALEVIRSSGQPYSSFRNQAKKQLPYTVRKIGLELDRSELYDRINRRVGLMVSEGLLEEARPLIDLKELNALQTVGYKELFPYFEGAYDLEFALDEIRKNSRRYAKRQMTWFRREQNMEWYHPKDWEKILMNKA</sequence>
<evidence type="ECO:0000256" key="5">
    <source>
        <dbReference type="ARBA" id="ARBA00022694"/>
    </source>
</evidence>
<evidence type="ECO:0000256" key="10">
    <source>
        <dbReference type="HAMAP-Rule" id="MF_00185"/>
    </source>
</evidence>
<gene>
    <name evidence="10 14" type="primary">miaA</name>
    <name evidence="14" type="ORF">H4K34_01230</name>
</gene>
<evidence type="ECO:0000256" key="6">
    <source>
        <dbReference type="ARBA" id="ARBA00022741"/>
    </source>
</evidence>
<protein>
    <recommendedName>
        <fullName evidence="10">tRNA dimethylallyltransferase</fullName>
        <ecNumber evidence="10">2.5.1.75</ecNumber>
    </recommendedName>
    <alternativeName>
        <fullName evidence="10">Dimethylallyl diphosphate:tRNA dimethylallyltransferase</fullName>
        <shortName evidence="10">DMAPP:tRNA dimethylallyltransferase</shortName>
        <shortName evidence="10">DMATase</shortName>
    </alternativeName>
    <alternativeName>
        <fullName evidence="10">Isopentenyl-diphosphate:tRNA isopentenyltransferase</fullName>
        <shortName evidence="10">IPP transferase</shortName>
        <shortName evidence="10">IPPT</shortName>
        <shortName evidence="10">IPTase</shortName>
    </alternativeName>
</protein>
<comment type="similarity">
    <text evidence="3 10 13">Belongs to the IPP transferase family.</text>
</comment>
<feature type="region of interest" description="Interaction with substrate tRNA" evidence="10">
    <location>
        <begin position="177"/>
        <end position="181"/>
    </location>
</feature>
<reference evidence="14 15" key="1">
    <citation type="submission" date="2020-08" db="EMBL/GenBank/DDBJ databases">
        <title>Croceimicrobium hydrocarbonivorans gen. nov., sp. nov., a novel marine bacterium isolated from a bacterial consortium that degrades polyethylene terephthalate.</title>
        <authorList>
            <person name="Liu R."/>
        </authorList>
    </citation>
    <scope>NUCLEOTIDE SEQUENCE [LARGE SCALE GENOMIC DNA]</scope>
    <source>
        <strain evidence="14 15">A20-9</strain>
    </source>
</reference>
<dbReference type="NCBIfam" id="TIGR00174">
    <property type="entry name" value="miaA"/>
    <property type="match status" value="1"/>
</dbReference>
<comment type="catalytic activity">
    <reaction evidence="9 10 11">
        <text>adenosine(37) in tRNA + dimethylallyl diphosphate = N(6)-dimethylallyladenosine(37) in tRNA + diphosphate</text>
        <dbReference type="Rhea" id="RHEA:26482"/>
        <dbReference type="Rhea" id="RHEA-COMP:10162"/>
        <dbReference type="Rhea" id="RHEA-COMP:10375"/>
        <dbReference type="ChEBI" id="CHEBI:33019"/>
        <dbReference type="ChEBI" id="CHEBI:57623"/>
        <dbReference type="ChEBI" id="CHEBI:74411"/>
        <dbReference type="ChEBI" id="CHEBI:74415"/>
        <dbReference type="EC" id="2.5.1.75"/>
    </reaction>
</comment>
<dbReference type="EMBL" id="CP060139">
    <property type="protein sequence ID" value="QNR24494.1"/>
    <property type="molecule type" value="Genomic_DNA"/>
</dbReference>
<evidence type="ECO:0000313" key="14">
    <source>
        <dbReference type="EMBL" id="QNR24494.1"/>
    </source>
</evidence>
<evidence type="ECO:0000256" key="1">
    <source>
        <dbReference type="ARBA" id="ARBA00001946"/>
    </source>
</evidence>
<dbReference type="PANTHER" id="PTHR11088:SF60">
    <property type="entry name" value="TRNA DIMETHYLALLYLTRANSFERASE"/>
    <property type="match status" value="1"/>
</dbReference>
<accession>A0A7H0VFJ6</accession>
<feature type="binding site" evidence="10">
    <location>
        <begin position="30"/>
        <end position="35"/>
    </location>
    <ligand>
        <name>substrate</name>
    </ligand>
</feature>
<proteinExistence type="inferred from homology"/>
<dbReference type="InterPro" id="IPR018022">
    <property type="entry name" value="IPT"/>
</dbReference>
<dbReference type="HAMAP" id="MF_00185">
    <property type="entry name" value="IPP_trans"/>
    <property type="match status" value="1"/>
</dbReference>
<dbReference type="GO" id="GO:0052381">
    <property type="term" value="F:tRNA dimethylallyltransferase activity"/>
    <property type="evidence" value="ECO:0007669"/>
    <property type="project" value="UniProtKB-UniRule"/>
</dbReference>
<dbReference type="GO" id="GO:0005524">
    <property type="term" value="F:ATP binding"/>
    <property type="evidence" value="ECO:0007669"/>
    <property type="project" value="UniProtKB-UniRule"/>
</dbReference>
<dbReference type="SUPFAM" id="SSF52540">
    <property type="entry name" value="P-loop containing nucleoside triphosphate hydrolases"/>
    <property type="match status" value="2"/>
</dbReference>
<comment type="caution">
    <text evidence="10">Lacks conserved residue(s) required for the propagation of feature annotation.</text>
</comment>
<dbReference type="Pfam" id="PF01715">
    <property type="entry name" value="IPPT"/>
    <property type="match status" value="1"/>
</dbReference>
<dbReference type="Gene3D" id="1.10.20.140">
    <property type="match status" value="1"/>
</dbReference>
<dbReference type="InterPro" id="IPR039657">
    <property type="entry name" value="Dimethylallyltransferase"/>
</dbReference>
<feature type="site" description="Interaction with substrate tRNA" evidence="10">
    <location>
        <position position="141"/>
    </location>
</feature>
<keyword evidence="8 10" id="KW-0460">Magnesium</keyword>
<comment type="subunit">
    <text evidence="10">Monomer.</text>
</comment>
<organism evidence="14 15">
    <name type="scientific">Croceimicrobium hydrocarbonivorans</name>
    <dbReference type="NCBI Taxonomy" id="2761580"/>
    <lineage>
        <taxon>Bacteria</taxon>
        <taxon>Pseudomonadati</taxon>
        <taxon>Bacteroidota</taxon>
        <taxon>Flavobacteriia</taxon>
        <taxon>Flavobacteriales</taxon>
        <taxon>Owenweeksiaceae</taxon>
        <taxon>Croceimicrobium</taxon>
    </lineage>
</organism>
<comment type="function">
    <text evidence="2 10 12">Catalyzes the transfer of a dimethylallyl group onto the adenine at position 37 in tRNAs that read codons beginning with uridine, leading to the formation of N6-(dimethylallyl)adenosine (i(6)A).</text>
</comment>
<dbReference type="Gene3D" id="3.40.50.300">
    <property type="entry name" value="P-loop containing nucleotide triphosphate hydrolases"/>
    <property type="match status" value="1"/>
</dbReference>
<keyword evidence="7 10" id="KW-0067">ATP-binding</keyword>
<dbReference type="PANTHER" id="PTHR11088">
    <property type="entry name" value="TRNA DIMETHYLALLYLTRANSFERASE"/>
    <property type="match status" value="1"/>
</dbReference>
<dbReference type="GO" id="GO:0006400">
    <property type="term" value="P:tRNA modification"/>
    <property type="evidence" value="ECO:0007669"/>
    <property type="project" value="TreeGrafter"/>
</dbReference>